<feature type="region of interest" description="Disordered" evidence="10">
    <location>
        <begin position="282"/>
        <end position="312"/>
    </location>
</feature>
<evidence type="ECO:0000256" key="1">
    <source>
        <dbReference type="ARBA" id="ARBA00004448"/>
    </source>
</evidence>
<evidence type="ECO:0000259" key="12">
    <source>
        <dbReference type="Pfam" id="PF02096"/>
    </source>
</evidence>
<gene>
    <name evidence="13" type="ORF">FJAP1339_LOCUS8251</name>
</gene>
<keyword evidence="7" id="KW-0496">Mitochondrion</keyword>
<evidence type="ECO:0000256" key="11">
    <source>
        <dbReference type="SAM" id="Phobius"/>
    </source>
</evidence>
<keyword evidence="4" id="KW-0999">Mitochondrion inner membrane</keyword>
<proteinExistence type="inferred from homology"/>
<comment type="subcellular location">
    <subcellularLocation>
        <location evidence="9">Membrane</location>
        <topology evidence="9">Multi-pass membrane protein</topology>
    </subcellularLocation>
    <subcellularLocation>
        <location evidence="1">Mitochondrion inner membrane</location>
        <topology evidence="1">Multi-pass membrane protein</topology>
    </subcellularLocation>
</comment>
<dbReference type="InterPro" id="IPR028055">
    <property type="entry name" value="YidC/Oxa/ALB_C"/>
</dbReference>
<evidence type="ECO:0000256" key="3">
    <source>
        <dbReference type="ARBA" id="ARBA00022692"/>
    </source>
</evidence>
<keyword evidence="3 9" id="KW-0812">Transmembrane</keyword>
<evidence type="ECO:0000256" key="7">
    <source>
        <dbReference type="ARBA" id="ARBA00023128"/>
    </source>
</evidence>
<organism evidence="13">
    <name type="scientific">Fibrocapsa japonica</name>
    <dbReference type="NCBI Taxonomy" id="94617"/>
    <lineage>
        <taxon>Eukaryota</taxon>
        <taxon>Sar</taxon>
        <taxon>Stramenopiles</taxon>
        <taxon>Ochrophyta</taxon>
        <taxon>Raphidophyceae</taxon>
        <taxon>Chattonellales</taxon>
        <taxon>Chattonellaceae</taxon>
        <taxon>Fibrocapsa</taxon>
    </lineage>
</organism>
<feature type="domain" description="Membrane insertase YidC/Oxa/ALB C-terminal" evidence="12">
    <location>
        <begin position="1"/>
        <end position="165"/>
    </location>
</feature>
<feature type="compositionally biased region" description="Basic residues" evidence="10">
    <location>
        <begin position="298"/>
        <end position="312"/>
    </location>
</feature>
<dbReference type="Pfam" id="PF02096">
    <property type="entry name" value="60KD_IMP"/>
    <property type="match status" value="1"/>
</dbReference>
<evidence type="ECO:0000256" key="8">
    <source>
        <dbReference type="ARBA" id="ARBA00023136"/>
    </source>
</evidence>
<dbReference type="EMBL" id="HBHR01016471">
    <property type="protein sequence ID" value="CAD9867812.1"/>
    <property type="molecule type" value="Transcribed_RNA"/>
</dbReference>
<evidence type="ECO:0000313" key="13">
    <source>
        <dbReference type="EMBL" id="CAD9867812.1"/>
    </source>
</evidence>
<feature type="transmembrane region" description="Helical" evidence="11">
    <location>
        <begin position="127"/>
        <end position="153"/>
    </location>
</feature>
<dbReference type="CDD" id="cd20069">
    <property type="entry name" value="5TM_Oxa1-like"/>
    <property type="match status" value="1"/>
</dbReference>
<evidence type="ECO:0000256" key="5">
    <source>
        <dbReference type="ARBA" id="ARBA00022946"/>
    </source>
</evidence>
<reference evidence="13" key="1">
    <citation type="submission" date="2021-01" db="EMBL/GenBank/DDBJ databases">
        <authorList>
            <person name="Corre E."/>
            <person name="Pelletier E."/>
            <person name="Niang G."/>
            <person name="Scheremetjew M."/>
            <person name="Finn R."/>
            <person name="Kale V."/>
            <person name="Holt S."/>
            <person name="Cochrane G."/>
            <person name="Meng A."/>
            <person name="Brown T."/>
            <person name="Cohen L."/>
        </authorList>
    </citation>
    <scope>NUCLEOTIDE SEQUENCE</scope>
    <source>
        <strain evidence="13">CCMP1661</strain>
    </source>
</reference>
<comment type="similarity">
    <text evidence="2 9">Belongs to the OXA1/ALB3/YidC family.</text>
</comment>
<evidence type="ECO:0000256" key="10">
    <source>
        <dbReference type="SAM" id="MobiDB-lite"/>
    </source>
</evidence>
<protein>
    <recommendedName>
        <fullName evidence="12">Membrane insertase YidC/Oxa/ALB C-terminal domain-containing protein</fullName>
    </recommendedName>
</protein>
<dbReference type="PANTHER" id="PTHR12428:SF66">
    <property type="entry name" value="MITOCHONDRIAL INNER MEMBRANE PROTEIN OXA1L"/>
    <property type="match status" value="1"/>
</dbReference>
<keyword evidence="5" id="KW-0809">Transit peptide</keyword>
<dbReference type="GO" id="GO:0032977">
    <property type="term" value="F:membrane insertase activity"/>
    <property type="evidence" value="ECO:0007669"/>
    <property type="project" value="InterPro"/>
</dbReference>
<evidence type="ECO:0000256" key="9">
    <source>
        <dbReference type="RuleBase" id="RU003945"/>
    </source>
</evidence>
<sequence>MMVAKPYLDQVQKKVEAANQSGNSQQLQNATKELWAVYRQHKANPFSMLGLAFVQIPIFVSCLTAFRELHMYFPGVTSGGALWFTDLAASDPTYMLPLLTSATMMLSAEFGPDGSAHINPQTQQMKVFFRAGSVIMLPFIVDLPQSVLLYWVISNTFTVTQGALLRNDSIRRALGLRSIEELKRINARAAQTPNPVVEYFTKMKSDLQEGLGLKKEVPMDQQLKSLGIDSSAATSPAPVSEGGVLEEAGVAKSTSEANQMGKKIVESGAAILKDGSVVKTFSRKDFRGASSGNNTGATRRKAKKQQKKKHRK</sequence>
<keyword evidence="6 11" id="KW-1133">Transmembrane helix</keyword>
<evidence type="ECO:0000256" key="2">
    <source>
        <dbReference type="ARBA" id="ARBA00009877"/>
    </source>
</evidence>
<feature type="transmembrane region" description="Helical" evidence="11">
    <location>
        <begin position="46"/>
        <end position="66"/>
    </location>
</feature>
<dbReference type="AlphaFoldDB" id="A0A7S2V1K0"/>
<dbReference type="PANTHER" id="PTHR12428">
    <property type="entry name" value="OXA1"/>
    <property type="match status" value="1"/>
</dbReference>
<dbReference type="GO" id="GO:0005743">
    <property type="term" value="C:mitochondrial inner membrane"/>
    <property type="evidence" value="ECO:0007669"/>
    <property type="project" value="UniProtKB-SubCell"/>
</dbReference>
<name>A0A7S2V1K0_9STRA</name>
<evidence type="ECO:0000256" key="4">
    <source>
        <dbReference type="ARBA" id="ARBA00022792"/>
    </source>
</evidence>
<evidence type="ECO:0000256" key="6">
    <source>
        <dbReference type="ARBA" id="ARBA00022989"/>
    </source>
</evidence>
<keyword evidence="8 11" id="KW-0472">Membrane</keyword>
<accession>A0A7S2V1K0</accession>
<dbReference type="InterPro" id="IPR001708">
    <property type="entry name" value="YidC/ALB3/OXA1/COX18"/>
</dbReference>
<dbReference type="GO" id="GO:0032979">
    <property type="term" value="P:protein insertion into mitochondrial inner membrane from matrix"/>
    <property type="evidence" value="ECO:0007669"/>
    <property type="project" value="TreeGrafter"/>
</dbReference>